<evidence type="ECO:0000313" key="1">
    <source>
        <dbReference type="EMBL" id="KAH6874961.1"/>
    </source>
</evidence>
<comment type="caution">
    <text evidence="1">The sequence shown here is derived from an EMBL/GenBank/DDBJ whole genome shotgun (WGS) entry which is preliminary data.</text>
</comment>
<sequence>MQIMHNPDGRIFHGVGQAFEWRPEEYCNDMVRIAIDDPNLPSRVVVRKAPAYFPVKNGFAHECEVWERVDKYKLPCAPRFLGLTMFGNSPGVVVSELFGESVYNKDEVSMDSNFLIPRITAMVQALRAAGIETELDPDLVHCVDGRFYLLGFPRARLLDPAAGELNWPLSVHEEVLRIVNEWQGMMEARPNEDVWIRVGGRRPGVYHGQMKGAIAYVNEAI</sequence>
<gene>
    <name evidence="1" type="ORF">B0T10DRAFT_585787</name>
</gene>
<accession>A0A9P9AJR9</accession>
<dbReference type="AlphaFoldDB" id="A0A9P9AJR9"/>
<name>A0A9P9AJR9_9HYPO</name>
<proteinExistence type="predicted"/>
<protein>
    <submittedName>
        <fullName evidence="1">Uncharacterized protein</fullName>
    </submittedName>
</protein>
<organism evidence="1 2">
    <name type="scientific">Thelonectria olida</name>
    <dbReference type="NCBI Taxonomy" id="1576542"/>
    <lineage>
        <taxon>Eukaryota</taxon>
        <taxon>Fungi</taxon>
        <taxon>Dikarya</taxon>
        <taxon>Ascomycota</taxon>
        <taxon>Pezizomycotina</taxon>
        <taxon>Sordariomycetes</taxon>
        <taxon>Hypocreomycetidae</taxon>
        <taxon>Hypocreales</taxon>
        <taxon>Nectriaceae</taxon>
        <taxon>Thelonectria</taxon>
    </lineage>
</organism>
<keyword evidence="2" id="KW-1185">Reference proteome</keyword>
<evidence type="ECO:0000313" key="2">
    <source>
        <dbReference type="Proteomes" id="UP000777438"/>
    </source>
</evidence>
<dbReference type="OrthoDB" id="10528933at2759"/>
<dbReference type="Proteomes" id="UP000777438">
    <property type="component" value="Unassembled WGS sequence"/>
</dbReference>
<reference evidence="1 2" key="1">
    <citation type="journal article" date="2021" name="Nat. Commun.">
        <title>Genetic determinants of endophytism in the Arabidopsis root mycobiome.</title>
        <authorList>
            <person name="Mesny F."/>
            <person name="Miyauchi S."/>
            <person name="Thiergart T."/>
            <person name="Pickel B."/>
            <person name="Atanasova L."/>
            <person name="Karlsson M."/>
            <person name="Huettel B."/>
            <person name="Barry K.W."/>
            <person name="Haridas S."/>
            <person name="Chen C."/>
            <person name="Bauer D."/>
            <person name="Andreopoulos W."/>
            <person name="Pangilinan J."/>
            <person name="LaButti K."/>
            <person name="Riley R."/>
            <person name="Lipzen A."/>
            <person name="Clum A."/>
            <person name="Drula E."/>
            <person name="Henrissat B."/>
            <person name="Kohler A."/>
            <person name="Grigoriev I.V."/>
            <person name="Martin F.M."/>
            <person name="Hacquard S."/>
        </authorList>
    </citation>
    <scope>NUCLEOTIDE SEQUENCE [LARGE SCALE GENOMIC DNA]</scope>
    <source>
        <strain evidence="1 2">MPI-CAGE-CH-0241</strain>
    </source>
</reference>
<dbReference type="EMBL" id="JAGPYM010000036">
    <property type="protein sequence ID" value="KAH6874961.1"/>
    <property type="molecule type" value="Genomic_DNA"/>
</dbReference>